<dbReference type="EMBL" id="KQ947429">
    <property type="protein sequence ID" value="KUJ10569.1"/>
    <property type="molecule type" value="Genomic_DNA"/>
</dbReference>
<dbReference type="KEGG" id="psco:LY89DRAFT_264012"/>
<sequence>MFDFFDCCRRDRAASGTNRLLGTVYFQTVAACALTSSGAASMTYPMDPRTWAQYHGDIRWTPESYEGRTREKESFTKSSNVTVYCPASMLASLPIDGPKSLHETLPFALHPQAQDICVGESMSTPKIPSLSQYIPVC</sequence>
<protein>
    <submittedName>
        <fullName evidence="1">Uncharacterized protein</fullName>
    </submittedName>
</protein>
<organism evidence="1 2">
    <name type="scientific">Mollisia scopiformis</name>
    <name type="common">Conifer needle endophyte fungus</name>
    <name type="synonym">Phialocephala scopiformis</name>
    <dbReference type="NCBI Taxonomy" id="149040"/>
    <lineage>
        <taxon>Eukaryota</taxon>
        <taxon>Fungi</taxon>
        <taxon>Dikarya</taxon>
        <taxon>Ascomycota</taxon>
        <taxon>Pezizomycotina</taxon>
        <taxon>Leotiomycetes</taxon>
        <taxon>Helotiales</taxon>
        <taxon>Mollisiaceae</taxon>
        <taxon>Mollisia</taxon>
    </lineage>
</organism>
<accession>A0A132BEX0</accession>
<name>A0A132BEX0_MOLSC</name>
<dbReference type="RefSeq" id="XP_018064924.1">
    <property type="nucleotide sequence ID" value="XM_018206300.1"/>
</dbReference>
<dbReference type="GeneID" id="28816026"/>
<dbReference type="AlphaFoldDB" id="A0A132BEX0"/>
<evidence type="ECO:0000313" key="1">
    <source>
        <dbReference type="EMBL" id="KUJ10569.1"/>
    </source>
</evidence>
<keyword evidence="2" id="KW-1185">Reference proteome</keyword>
<proteinExistence type="predicted"/>
<gene>
    <name evidence="1" type="ORF">LY89DRAFT_264012</name>
</gene>
<dbReference type="Proteomes" id="UP000070700">
    <property type="component" value="Unassembled WGS sequence"/>
</dbReference>
<evidence type="ECO:0000313" key="2">
    <source>
        <dbReference type="Proteomes" id="UP000070700"/>
    </source>
</evidence>
<dbReference type="InParanoid" id="A0A132BEX0"/>
<reference evidence="1 2" key="1">
    <citation type="submission" date="2015-10" db="EMBL/GenBank/DDBJ databases">
        <title>Full genome of DAOMC 229536 Phialocephala scopiformis, a fungal endophyte of spruce producing the potent anti-insectan compound rugulosin.</title>
        <authorList>
            <consortium name="DOE Joint Genome Institute"/>
            <person name="Walker A.K."/>
            <person name="Frasz S.L."/>
            <person name="Seifert K.A."/>
            <person name="Miller J.D."/>
            <person name="Mondo S.J."/>
            <person name="Labutti K."/>
            <person name="Lipzen A."/>
            <person name="Dockter R."/>
            <person name="Kennedy M."/>
            <person name="Grigoriev I.V."/>
            <person name="Spatafora J.W."/>
        </authorList>
    </citation>
    <scope>NUCLEOTIDE SEQUENCE [LARGE SCALE GENOMIC DNA]</scope>
    <source>
        <strain evidence="1 2">CBS 120377</strain>
    </source>
</reference>